<evidence type="ECO:0000256" key="1">
    <source>
        <dbReference type="SAM" id="MobiDB-lite"/>
    </source>
</evidence>
<accession>A0A1B4FDN5</accession>
<dbReference type="KEGG" id="buu:WS70_08050"/>
<protein>
    <submittedName>
        <fullName evidence="2">Uncharacterized protein</fullName>
    </submittedName>
</protein>
<evidence type="ECO:0000313" key="2">
    <source>
        <dbReference type="EMBL" id="AOJ01787.1"/>
    </source>
</evidence>
<name>A0A1B4FDN5_9BURK</name>
<gene>
    <name evidence="2" type="ORF">WS70_08050</name>
</gene>
<dbReference type="EMBL" id="CP013386">
    <property type="protein sequence ID" value="AOJ01787.1"/>
    <property type="molecule type" value="Genomic_DNA"/>
</dbReference>
<organism evidence="2 3">
    <name type="scientific">Burkholderia mayonis</name>
    <dbReference type="NCBI Taxonomy" id="1385591"/>
    <lineage>
        <taxon>Bacteria</taxon>
        <taxon>Pseudomonadati</taxon>
        <taxon>Pseudomonadota</taxon>
        <taxon>Betaproteobacteria</taxon>
        <taxon>Burkholderiales</taxon>
        <taxon>Burkholderiaceae</taxon>
        <taxon>Burkholderia</taxon>
        <taxon>pseudomallei group</taxon>
    </lineage>
</organism>
<proteinExistence type="predicted"/>
<reference evidence="2 3" key="1">
    <citation type="submission" date="2015-12" db="EMBL/GenBank/DDBJ databases">
        <title>Diversity of Burkholderia near neighbor genomes.</title>
        <authorList>
            <person name="Sahl J."/>
            <person name="Wagner D."/>
            <person name="Keim P."/>
        </authorList>
    </citation>
    <scope>NUCLEOTIDE SEQUENCE [LARGE SCALE GENOMIC DNA]</scope>
    <source>
        <strain evidence="2 3">BDU6</strain>
    </source>
</reference>
<sequence length="95" mass="10019">MPNSATALECSQACRSAPSSAIVPAGRHLADKRGDRIDSTTAAAPTNHIRRPSRLLGSSGGRGRYPTESAGLIARCPFANVSPMLVFNWQTIARA</sequence>
<feature type="region of interest" description="Disordered" evidence="1">
    <location>
        <begin position="38"/>
        <end position="62"/>
    </location>
</feature>
<dbReference type="AlphaFoldDB" id="A0A1B4FDN5"/>
<keyword evidence="3" id="KW-1185">Reference proteome</keyword>
<dbReference type="Proteomes" id="UP000062519">
    <property type="component" value="Chromosome 1"/>
</dbReference>
<evidence type="ECO:0000313" key="3">
    <source>
        <dbReference type="Proteomes" id="UP000062519"/>
    </source>
</evidence>